<evidence type="ECO:0000313" key="2">
    <source>
        <dbReference type="Proteomes" id="UP000054342"/>
    </source>
</evidence>
<keyword evidence="2" id="KW-1185">Reference proteome</keyword>
<dbReference type="GeneID" id="25325285"/>
<name>A0A0D2FFJ4_9EURO</name>
<accession>A0A0D2FFJ4</accession>
<dbReference type="Proteomes" id="UP000054342">
    <property type="component" value="Unassembled WGS sequence"/>
</dbReference>
<dbReference type="OrthoDB" id="4161538at2759"/>
<organism evidence="1 2">
    <name type="scientific">Exophiala xenobiotica</name>
    <dbReference type="NCBI Taxonomy" id="348802"/>
    <lineage>
        <taxon>Eukaryota</taxon>
        <taxon>Fungi</taxon>
        <taxon>Dikarya</taxon>
        <taxon>Ascomycota</taxon>
        <taxon>Pezizomycotina</taxon>
        <taxon>Eurotiomycetes</taxon>
        <taxon>Chaetothyriomycetidae</taxon>
        <taxon>Chaetothyriales</taxon>
        <taxon>Herpotrichiellaceae</taxon>
        <taxon>Exophiala</taxon>
    </lineage>
</organism>
<dbReference type="AlphaFoldDB" id="A0A0D2FFJ4"/>
<dbReference type="EMBL" id="KN847318">
    <property type="protein sequence ID" value="KIW58884.1"/>
    <property type="molecule type" value="Genomic_DNA"/>
</dbReference>
<dbReference type="HOGENOM" id="CLU_393291_0_0_1"/>
<proteinExistence type="predicted"/>
<sequence length="660" mass="75584">MSVITTDSLSRLHIKYKRRLNTFAGPFLWEARCSWLLHETVQEYVRGGEGASVDCGLVLRDDYDPLLTKSPLEKLSAVTEDDKGHGLLLGLDMKTIRPLPTPSYRGSVYYYQISMKEGQNQCAAFMVQNPSAPQWVAFVPAFYIHRWKGKGKTVSSSGETHVYFPEMPLSDRPTEPFPMPLGAFRTAIAHAPRGDTLSLGLPPRQKQTVVQSIQRDHSKVSDFDVLKTLRQTFNRYSTSYRFEELTLRPSVGDFKIVYTGNSRQCIVVELKRGLMRMLPSGIAHHEAFQTEDRPGEPRPLFSPFTCWDCLLSVSDKRDWALFIPQDEIPEPWFYAKRHQRLLLPAHIVAKYRVTWSQKATEQTVRDIERLLDMRRGQGLMGSTTHRPFVPGMEDRIGWLPDKEKEPETSSLNPAKPLIGTGPRWSRRQYEAAQTAWLRVLCEKKKYGAVYDLGYHPSGTHVFVAGKWQGQQPPSLICDIPPHARLLFLNFAQARSIEQIGICDRRRQVQFLHATHGLSPSIYIISPYPREFEGLNLYRYVVPSEIIAEDDVREELNQKAIDAAVGWSKITRNARPIVDRDKYFVATFAVREDDIVDQFRRFAEARPATSETSPTSLQAANPRKYFSTQREALRQFIPYQMGRVEFLRVVEAAEDETIDDV</sequence>
<dbReference type="RefSeq" id="XP_013319468.1">
    <property type="nucleotide sequence ID" value="XM_013464014.1"/>
</dbReference>
<protein>
    <submittedName>
        <fullName evidence="1">Uncharacterized protein</fullName>
    </submittedName>
</protein>
<gene>
    <name evidence="1" type="ORF">PV05_03377</name>
</gene>
<reference evidence="1 2" key="1">
    <citation type="submission" date="2015-01" db="EMBL/GenBank/DDBJ databases">
        <title>The Genome Sequence of Exophiala xenobiotica CBS118157.</title>
        <authorList>
            <consortium name="The Broad Institute Genomics Platform"/>
            <person name="Cuomo C."/>
            <person name="de Hoog S."/>
            <person name="Gorbushina A."/>
            <person name="Stielow B."/>
            <person name="Teixiera M."/>
            <person name="Abouelleil A."/>
            <person name="Chapman S.B."/>
            <person name="Priest M."/>
            <person name="Young S.K."/>
            <person name="Wortman J."/>
            <person name="Nusbaum C."/>
            <person name="Birren B."/>
        </authorList>
    </citation>
    <scope>NUCLEOTIDE SEQUENCE [LARGE SCALE GENOMIC DNA]</scope>
    <source>
        <strain evidence="1 2">CBS 118157</strain>
    </source>
</reference>
<evidence type="ECO:0000313" key="1">
    <source>
        <dbReference type="EMBL" id="KIW58884.1"/>
    </source>
</evidence>